<evidence type="ECO:0000313" key="2">
    <source>
        <dbReference type="EMBL" id="JAG27692.1"/>
    </source>
</evidence>
<feature type="compositionally biased region" description="Low complexity" evidence="1">
    <location>
        <begin position="53"/>
        <end position="77"/>
    </location>
</feature>
<organism evidence="2">
    <name type="scientific">Lygus hesperus</name>
    <name type="common">Western plant bug</name>
    <dbReference type="NCBI Taxonomy" id="30085"/>
    <lineage>
        <taxon>Eukaryota</taxon>
        <taxon>Metazoa</taxon>
        <taxon>Ecdysozoa</taxon>
        <taxon>Arthropoda</taxon>
        <taxon>Hexapoda</taxon>
        <taxon>Insecta</taxon>
        <taxon>Pterygota</taxon>
        <taxon>Neoptera</taxon>
        <taxon>Paraneoptera</taxon>
        <taxon>Hemiptera</taxon>
        <taxon>Heteroptera</taxon>
        <taxon>Panheteroptera</taxon>
        <taxon>Cimicomorpha</taxon>
        <taxon>Miridae</taxon>
        <taxon>Mirini</taxon>
        <taxon>Lygus</taxon>
    </lineage>
</organism>
<reference evidence="2" key="2">
    <citation type="submission" date="2014-07" db="EMBL/GenBank/DDBJ databases">
        <authorList>
            <person name="Hull J."/>
        </authorList>
    </citation>
    <scope>NUCLEOTIDE SEQUENCE</scope>
</reference>
<proteinExistence type="predicted"/>
<sequence length="105" mass="11517">SNSPICAKLGLRCLLNGLREPIGSLMRTKDPQTLGGAISILTNDFQYLKLDQNQRNQRPQNSNTPKGSSPSKSQGKKFYQITKRDETPKTLERSKGSDPQTLGGA</sequence>
<evidence type="ECO:0000256" key="1">
    <source>
        <dbReference type="SAM" id="MobiDB-lite"/>
    </source>
</evidence>
<reference evidence="2" key="1">
    <citation type="journal article" date="2014" name="PLoS ONE">
        <title>Transcriptome-Based Identification of ABC Transporters in the Western Tarnished Plant Bug Lygus hesperus.</title>
        <authorList>
            <person name="Hull J.J."/>
            <person name="Chaney K."/>
            <person name="Geib S.M."/>
            <person name="Fabrick J.A."/>
            <person name="Brent C.S."/>
            <person name="Walsh D."/>
            <person name="Lavine L.C."/>
        </authorList>
    </citation>
    <scope>NUCLEOTIDE SEQUENCE</scope>
</reference>
<feature type="non-terminal residue" evidence="2">
    <location>
        <position position="105"/>
    </location>
</feature>
<dbReference type="EMBL" id="GBHO01015912">
    <property type="protein sequence ID" value="JAG27692.1"/>
    <property type="molecule type" value="Transcribed_RNA"/>
</dbReference>
<protein>
    <submittedName>
        <fullName evidence="2">Coiled-coil domain-containing protein 67</fullName>
    </submittedName>
</protein>
<gene>
    <name evidence="2" type="primary">Ccdc67</name>
    <name evidence="2" type="ORF">CM83_105914</name>
</gene>
<dbReference type="AlphaFoldDB" id="A0A0A9Y3T0"/>
<feature type="region of interest" description="Disordered" evidence="1">
    <location>
        <begin position="52"/>
        <end position="105"/>
    </location>
</feature>
<feature type="non-terminal residue" evidence="2">
    <location>
        <position position="1"/>
    </location>
</feature>
<accession>A0A0A9Y3T0</accession>
<feature type="compositionally biased region" description="Basic and acidic residues" evidence="1">
    <location>
        <begin position="82"/>
        <end position="96"/>
    </location>
</feature>
<name>A0A0A9Y3T0_LYGHE</name>